<dbReference type="AlphaFoldDB" id="A0A453CEB4"/>
<protein>
    <submittedName>
        <fullName evidence="1">Uncharacterized protein</fullName>
    </submittedName>
</protein>
<proteinExistence type="predicted"/>
<reference evidence="2" key="1">
    <citation type="journal article" date="2014" name="Science">
        <title>Ancient hybridizations among the ancestral genomes of bread wheat.</title>
        <authorList>
            <consortium name="International Wheat Genome Sequencing Consortium,"/>
            <person name="Marcussen T."/>
            <person name="Sandve S.R."/>
            <person name="Heier L."/>
            <person name="Spannagl M."/>
            <person name="Pfeifer M."/>
            <person name="Jakobsen K.S."/>
            <person name="Wulff B.B."/>
            <person name="Steuernagel B."/>
            <person name="Mayer K.F."/>
            <person name="Olsen O.A."/>
        </authorList>
    </citation>
    <scope>NUCLEOTIDE SEQUENCE [LARGE SCALE GENOMIC DNA]</scope>
    <source>
        <strain evidence="2">cv. AL8/78</strain>
    </source>
</reference>
<organism evidence="1 2">
    <name type="scientific">Aegilops tauschii subsp. strangulata</name>
    <name type="common">Goatgrass</name>
    <dbReference type="NCBI Taxonomy" id="200361"/>
    <lineage>
        <taxon>Eukaryota</taxon>
        <taxon>Viridiplantae</taxon>
        <taxon>Streptophyta</taxon>
        <taxon>Embryophyta</taxon>
        <taxon>Tracheophyta</taxon>
        <taxon>Spermatophyta</taxon>
        <taxon>Magnoliopsida</taxon>
        <taxon>Liliopsida</taxon>
        <taxon>Poales</taxon>
        <taxon>Poaceae</taxon>
        <taxon>BOP clade</taxon>
        <taxon>Pooideae</taxon>
        <taxon>Triticodae</taxon>
        <taxon>Triticeae</taxon>
        <taxon>Triticinae</taxon>
        <taxon>Aegilops</taxon>
    </lineage>
</organism>
<reference evidence="2" key="2">
    <citation type="journal article" date="2017" name="Nat. Plants">
        <title>The Aegilops tauschii genome reveals multiple impacts of transposons.</title>
        <authorList>
            <person name="Zhao G."/>
            <person name="Zou C."/>
            <person name="Li K."/>
            <person name="Wang K."/>
            <person name="Li T."/>
            <person name="Gao L."/>
            <person name="Zhang X."/>
            <person name="Wang H."/>
            <person name="Yang Z."/>
            <person name="Liu X."/>
            <person name="Jiang W."/>
            <person name="Mao L."/>
            <person name="Kong X."/>
            <person name="Jiao Y."/>
            <person name="Jia J."/>
        </authorList>
    </citation>
    <scope>NUCLEOTIDE SEQUENCE [LARGE SCALE GENOMIC DNA]</scope>
    <source>
        <strain evidence="2">cv. AL8/78</strain>
    </source>
</reference>
<reference evidence="1" key="3">
    <citation type="journal article" date="2017" name="Nature">
        <title>Genome sequence of the progenitor of the wheat D genome Aegilops tauschii.</title>
        <authorList>
            <person name="Luo M.C."/>
            <person name="Gu Y.Q."/>
            <person name="Puiu D."/>
            <person name="Wang H."/>
            <person name="Twardziok S.O."/>
            <person name="Deal K.R."/>
            <person name="Huo N."/>
            <person name="Zhu T."/>
            <person name="Wang L."/>
            <person name="Wang Y."/>
            <person name="McGuire P.E."/>
            <person name="Liu S."/>
            <person name="Long H."/>
            <person name="Ramasamy R.K."/>
            <person name="Rodriguez J.C."/>
            <person name="Van S.L."/>
            <person name="Yuan L."/>
            <person name="Wang Z."/>
            <person name="Xia Z."/>
            <person name="Xiao L."/>
            <person name="Anderson O.D."/>
            <person name="Ouyang S."/>
            <person name="Liang Y."/>
            <person name="Zimin A.V."/>
            <person name="Pertea G."/>
            <person name="Qi P."/>
            <person name="Bennetzen J.L."/>
            <person name="Dai X."/>
            <person name="Dawson M.W."/>
            <person name="Muller H.G."/>
            <person name="Kugler K."/>
            <person name="Rivarola-Duarte L."/>
            <person name="Spannagl M."/>
            <person name="Mayer K.F.X."/>
            <person name="Lu F.H."/>
            <person name="Bevan M.W."/>
            <person name="Leroy P."/>
            <person name="Li P."/>
            <person name="You F.M."/>
            <person name="Sun Q."/>
            <person name="Liu Z."/>
            <person name="Lyons E."/>
            <person name="Wicker T."/>
            <person name="Salzberg S.L."/>
            <person name="Devos K.M."/>
            <person name="Dvorak J."/>
        </authorList>
    </citation>
    <scope>NUCLEOTIDE SEQUENCE [LARGE SCALE GENOMIC DNA]</scope>
    <source>
        <strain evidence="1">cv. AL8/78</strain>
    </source>
</reference>
<keyword evidence="2" id="KW-1185">Reference proteome</keyword>
<evidence type="ECO:0000313" key="1">
    <source>
        <dbReference type="EnsemblPlants" id="AET2Gv20815800.1"/>
    </source>
</evidence>
<dbReference type="EnsemblPlants" id="AET2Gv20815800.1">
    <property type="protein sequence ID" value="AET2Gv20815800.1"/>
    <property type="gene ID" value="AET2Gv20815800"/>
</dbReference>
<reference evidence="1" key="5">
    <citation type="journal article" date="2021" name="G3 (Bethesda)">
        <title>Aegilops tauschii genome assembly Aet v5.0 features greater sequence contiguity and improved annotation.</title>
        <authorList>
            <person name="Wang L."/>
            <person name="Zhu T."/>
            <person name="Rodriguez J.C."/>
            <person name="Deal K.R."/>
            <person name="Dubcovsky J."/>
            <person name="McGuire P.E."/>
            <person name="Lux T."/>
            <person name="Spannagl M."/>
            <person name="Mayer K.F.X."/>
            <person name="Baldrich P."/>
            <person name="Meyers B.C."/>
            <person name="Huo N."/>
            <person name="Gu Y.Q."/>
            <person name="Zhou H."/>
            <person name="Devos K.M."/>
            <person name="Bennetzen J.L."/>
            <person name="Unver T."/>
            <person name="Budak H."/>
            <person name="Gulick P.J."/>
            <person name="Galiba G."/>
            <person name="Kalapos B."/>
            <person name="Nelson D.R."/>
            <person name="Li P."/>
            <person name="You F.M."/>
            <person name="Luo M.C."/>
            <person name="Dvorak J."/>
        </authorList>
    </citation>
    <scope>NUCLEOTIDE SEQUENCE [LARGE SCALE GENOMIC DNA]</scope>
    <source>
        <strain evidence="1">cv. AL8/78</strain>
    </source>
</reference>
<accession>A0A453CEB4</accession>
<reference evidence="1" key="4">
    <citation type="submission" date="2019-03" db="UniProtKB">
        <authorList>
            <consortium name="EnsemblPlants"/>
        </authorList>
    </citation>
    <scope>IDENTIFICATION</scope>
</reference>
<sequence length="50" mass="5766">MIWKHRNPCVFDNATPSIDLFVDRIKDEARCWANAGAQGLRVLPTSWDIH</sequence>
<dbReference type="Gramene" id="AET2Gv20815800.1">
    <property type="protein sequence ID" value="AET2Gv20815800.1"/>
    <property type="gene ID" value="AET2Gv20815800"/>
</dbReference>
<name>A0A453CEB4_AEGTS</name>
<dbReference type="Proteomes" id="UP000015105">
    <property type="component" value="Chromosome 2D"/>
</dbReference>
<evidence type="ECO:0000313" key="2">
    <source>
        <dbReference type="Proteomes" id="UP000015105"/>
    </source>
</evidence>